<sequence>MSSLLAQQQQQFADAIRAYSFEAPAGLLRATPQGQSARFQVYSNAYQIRLGEALKENYPVLASVLGDEGFAQLAANFLRRYPSKKASIRWFGENLAQFVRDEPSSVPHPALHDLIRMEWALSTAFDAEDAATLQVSDFMQLTPQDWATLTLTLHPSLRLLAMEWNVEPIWTALSADANNETAAPEQLTHHLLIWRDQETNHWRSVADIEAQLLGATIAGASFTELCDVAAQADTGANEVASYLRIWVEAGLVAGMNSDH</sequence>
<organism evidence="2 3">
    <name type="scientific">Sapientia aquatica</name>
    <dbReference type="NCBI Taxonomy" id="1549640"/>
    <lineage>
        <taxon>Bacteria</taxon>
        <taxon>Pseudomonadati</taxon>
        <taxon>Pseudomonadota</taxon>
        <taxon>Betaproteobacteria</taxon>
        <taxon>Burkholderiales</taxon>
        <taxon>Oxalobacteraceae</taxon>
        <taxon>Sapientia</taxon>
    </lineage>
</organism>
<evidence type="ECO:0000259" key="1">
    <source>
        <dbReference type="Pfam" id="PF09836"/>
    </source>
</evidence>
<dbReference type="Pfam" id="PF09836">
    <property type="entry name" value="DUF2063"/>
    <property type="match status" value="1"/>
</dbReference>
<protein>
    <recommendedName>
        <fullName evidence="1">Putative DNA-binding domain-containing protein</fullName>
    </recommendedName>
</protein>
<dbReference type="AlphaFoldDB" id="A0A4R5W3S3"/>
<comment type="caution">
    <text evidence="2">The sequence shown here is derived from an EMBL/GenBank/DDBJ whole genome shotgun (WGS) entry which is preliminary data.</text>
</comment>
<dbReference type="Gene3D" id="1.10.150.690">
    <property type="entry name" value="DUF2063"/>
    <property type="match status" value="1"/>
</dbReference>
<dbReference type="InterPro" id="IPR018640">
    <property type="entry name" value="DUF2063"/>
</dbReference>
<reference evidence="2 3" key="1">
    <citation type="submission" date="2019-03" db="EMBL/GenBank/DDBJ databases">
        <title>Sapientia aquatica gen. nov., sp. nov., isolated from a crater lake.</title>
        <authorList>
            <person name="Felfoldi T."/>
            <person name="Szabo A."/>
            <person name="Toth E."/>
            <person name="Schumann P."/>
            <person name="Keki Z."/>
            <person name="Marialigeti K."/>
            <person name="Mathe I."/>
        </authorList>
    </citation>
    <scope>NUCLEOTIDE SEQUENCE [LARGE SCALE GENOMIC DNA]</scope>
    <source>
        <strain evidence="2 3">SA-152</strain>
    </source>
</reference>
<dbReference type="InterPro" id="IPR044922">
    <property type="entry name" value="DUF2063_N_sf"/>
</dbReference>
<gene>
    <name evidence="2" type="ORF">E2I14_06435</name>
</gene>
<accession>A0A4R5W3S3</accession>
<evidence type="ECO:0000313" key="2">
    <source>
        <dbReference type="EMBL" id="TDK67393.1"/>
    </source>
</evidence>
<name>A0A4R5W3S3_9BURK</name>
<evidence type="ECO:0000313" key="3">
    <source>
        <dbReference type="Proteomes" id="UP000294829"/>
    </source>
</evidence>
<feature type="domain" description="Putative DNA-binding" evidence="1">
    <location>
        <begin position="7"/>
        <end position="99"/>
    </location>
</feature>
<dbReference type="EMBL" id="SMYL01000002">
    <property type="protein sequence ID" value="TDK67393.1"/>
    <property type="molecule type" value="Genomic_DNA"/>
</dbReference>
<dbReference type="RefSeq" id="WP_133326601.1">
    <property type="nucleotide sequence ID" value="NZ_SMYL01000002.1"/>
</dbReference>
<proteinExistence type="predicted"/>
<dbReference type="Proteomes" id="UP000294829">
    <property type="component" value="Unassembled WGS sequence"/>
</dbReference>
<dbReference type="OrthoDB" id="343356at2"/>
<keyword evidence="3" id="KW-1185">Reference proteome</keyword>